<accession>A0A718VXH1</accession>
<reference evidence="1" key="1">
    <citation type="journal article" date="2018" name="Genome Biol.">
        <title>SKESA: strategic k-mer extension for scrupulous assemblies.</title>
        <authorList>
            <person name="Souvorov A."/>
            <person name="Agarwala R."/>
            <person name="Lipman D.J."/>
        </authorList>
    </citation>
    <scope>NUCLEOTIDE SEQUENCE</scope>
    <source>
        <strain evidence="1">SL1344</strain>
    </source>
</reference>
<protein>
    <submittedName>
        <fullName evidence="1">Uncharacterized protein</fullName>
    </submittedName>
</protein>
<dbReference type="EMBL" id="DAAPLT010000004">
    <property type="protein sequence ID" value="HAD6715578.1"/>
    <property type="molecule type" value="Genomic_DNA"/>
</dbReference>
<sequence length="100" mass="11213">MGFVHFELVLYGTTPHAVELLPHRPQWDTSCVIERSCKETIGVDVKSNYNGVINLEWRGGPGIEFVDDGSTRPVFSETVQVVSEVTKPYTKTVMLREVST</sequence>
<organism evidence="1">
    <name type="scientific">Salmonella typhimurium (strain SL1344)</name>
    <dbReference type="NCBI Taxonomy" id="216597"/>
    <lineage>
        <taxon>Bacteria</taxon>
        <taxon>Pseudomonadati</taxon>
        <taxon>Pseudomonadota</taxon>
        <taxon>Gammaproteobacteria</taxon>
        <taxon>Enterobacterales</taxon>
        <taxon>Enterobacteriaceae</taxon>
        <taxon>Salmonella</taxon>
    </lineage>
</organism>
<comment type="caution">
    <text evidence="1">The sequence shown here is derived from an EMBL/GenBank/DDBJ whole genome shotgun (WGS) entry which is preliminary data.</text>
</comment>
<gene>
    <name evidence="1" type="ORF">G1X19_07915</name>
</gene>
<proteinExistence type="predicted"/>
<dbReference type="AlphaFoldDB" id="A0A718VXH1"/>
<name>A0A718VXH1_SALTS</name>
<reference evidence="1" key="2">
    <citation type="submission" date="2019-01" db="EMBL/GenBank/DDBJ databases">
        <authorList>
            <consortium name="NCBI Pathogen Detection Project"/>
        </authorList>
    </citation>
    <scope>NUCLEOTIDE SEQUENCE</scope>
    <source>
        <strain evidence="1">SL1344</strain>
    </source>
</reference>
<evidence type="ECO:0000313" key="1">
    <source>
        <dbReference type="EMBL" id="HAD6715578.1"/>
    </source>
</evidence>